<dbReference type="OrthoDB" id="1911237at2759"/>
<dbReference type="Pfam" id="PF01137">
    <property type="entry name" value="RTC"/>
    <property type="match status" value="1"/>
</dbReference>
<dbReference type="PANTHER" id="PTHR11096:SF1">
    <property type="entry name" value="RNA 3'-TERMINAL PHOSPHATE CYCLASE-LIKE PROTEIN"/>
    <property type="match status" value="1"/>
</dbReference>
<dbReference type="VEuPathDB" id="VectorBase:PHUM613900"/>
<dbReference type="FunFam" id="3.30.360.20:FF:000001">
    <property type="entry name" value="RNA terminal phosphate cyclase-like 1"/>
    <property type="match status" value="1"/>
</dbReference>
<evidence type="ECO:0000256" key="3">
    <source>
        <dbReference type="ARBA" id="ARBA00022517"/>
    </source>
</evidence>
<dbReference type="HOGENOM" id="CLU_027882_1_0_1"/>
<keyword evidence="9" id="KW-1185">Reference proteome</keyword>
<dbReference type="InterPro" id="IPR023797">
    <property type="entry name" value="RNA3'_phos_cyclase_dom"/>
</dbReference>
<dbReference type="InterPro" id="IPR037136">
    <property type="entry name" value="RNA3'_phos_cyclase_dom_sf"/>
</dbReference>
<comment type="subcellular location">
    <subcellularLocation>
        <location evidence="1">Nucleus</location>
        <location evidence="1">Nucleolus</location>
    </subcellularLocation>
</comment>
<keyword evidence="4" id="KW-0539">Nucleus</keyword>
<name>E0W412_PEDHC</name>
<keyword evidence="3" id="KW-0690">Ribosome biogenesis</keyword>
<comment type="similarity">
    <text evidence="2">Belongs to the RNA 3'-terminal cyclase family. Type 2 subfamily.</text>
</comment>
<dbReference type="CDD" id="cd00875">
    <property type="entry name" value="RNA_Cyclase_Class_I"/>
    <property type="match status" value="1"/>
</dbReference>
<keyword evidence="7" id="KW-0436">Ligase</keyword>
<dbReference type="PANTHER" id="PTHR11096">
    <property type="entry name" value="RNA 3' TERMINAL PHOSPHATE CYCLASE"/>
    <property type="match status" value="1"/>
</dbReference>
<proteinExistence type="inferred from homology"/>
<dbReference type="GeneID" id="8239767"/>
<gene>
    <name evidence="8" type="primary">8239767</name>
    <name evidence="7" type="ORF">Phum_PHUM613900</name>
</gene>
<reference evidence="7" key="1">
    <citation type="submission" date="2007-04" db="EMBL/GenBank/DDBJ databases">
        <title>Annotation of Pediculus humanus corporis strain USDA.</title>
        <authorList>
            <person name="Kirkness E."/>
            <person name="Hannick L."/>
            <person name="Hass B."/>
            <person name="Bruggner R."/>
            <person name="Lawson D."/>
            <person name="Bidwell S."/>
            <person name="Joardar V."/>
            <person name="Caler E."/>
            <person name="Walenz B."/>
            <person name="Inman J."/>
            <person name="Schobel S."/>
            <person name="Galinsky K."/>
            <person name="Amedeo P."/>
            <person name="Strausberg R."/>
        </authorList>
    </citation>
    <scope>NUCLEOTIDE SEQUENCE</scope>
    <source>
        <strain evidence="7">USDA</strain>
    </source>
</reference>
<feature type="domain" description="RNA 3'-terminal phosphate cyclase" evidence="5">
    <location>
        <begin position="13"/>
        <end position="344"/>
    </location>
</feature>
<evidence type="ECO:0000313" key="8">
    <source>
        <dbReference type="EnsemblMetazoa" id="PHUM613900-PA"/>
    </source>
</evidence>
<evidence type="ECO:0000313" key="9">
    <source>
        <dbReference type="Proteomes" id="UP000009046"/>
    </source>
</evidence>
<dbReference type="EC" id="6.5.1.4" evidence="7"/>
<evidence type="ECO:0000259" key="6">
    <source>
        <dbReference type="Pfam" id="PF05189"/>
    </source>
</evidence>
<dbReference type="Pfam" id="PF05189">
    <property type="entry name" value="RTC_insert"/>
    <property type="match status" value="1"/>
</dbReference>
<evidence type="ECO:0000256" key="2">
    <source>
        <dbReference type="ARBA" id="ARBA00007089"/>
    </source>
</evidence>
<feature type="domain" description="RNA 3'-terminal phosphate cyclase insert" evidence="6">
    <location>
        <begin position="187"/>
        <end position="291"/>
    </location>
</feature>
<dbReference type="InterPro" id="IPR036553">
    <property type="entry name" value="RPTC_insert"/>
</dbReference>
<dbReference type="InterPro" id="IPR016443">
    <property type="entry name" value="RNA3'_term_phos_cyc_type_2"/>
</dbReference>
<reference evidence="7" key="2">
    <citation type="submission" date="2007-04" db="EMBL/GenBank/DDBJ databases">
        <title>The genome of the human body louse.</title>
        <authorList>
            <consortium name="The Human Body Louse Genome Consortium"/>
            <person name="Kirkness E."/>
            <person name="Walenz B."/>
            <person name="Hass B."/>
            <person name="Bruggner R."/>
            <person name="Strausberg R."/>
        </authorList>
    </citation>
    <scope>NUCLEOTIDE SEQUENCE</scope>
    <source>
        <strain evidence="7">USDA</strain>
    </source>
</reference>
<dbReference type="Proteomes" id="UP000009046">
    <property type="component" value="Unassembled WGS sequence"/>
</dbReference>
<organism>
    <name type="scientific">Pediculus humanus subsp. corporis</name>
    <name type="common">Body louse</name>
    <dbReference type="NCBI Taxonomy" id="121224"/>
    <lineage>
        <taxon>Eukaryota</taxon>
        <taxon>Metazoa</taxon>
        <taxon>Ecdysozoa</taxon>
        <taxon>Arthropoda</taxon>
        <taxon>Hexapoda</taxon>
        <taxon>Insecta</taxon>
        <taxon>Pterygota</taxon>
        <taxon>Neoptera</taxon>
        <taxon>Paraneoptera</taxon>
        <taxon>Psocodea</taxon>
        <taxon>Troctomorpha</taxon>
        <taxon>Phthiraptera</taxon>
        <taxon>Anoplura</taxon>
        <taxon>Pediculidae</taxon>
        <taxon>Pediculus</taxon>
    </lineage>
</organism>
<dbReference type="GO" id="GO:0004521">
    <property type="term" value="F:RNA endonuclease activity"/>
    <property type="evidence" value="ECO:0007669"/>
    <property type="project" value="TreeGrafter"/>
</dbReference>
<dbReference type="AlphaFoldDB" id="E0W412"/>
<dbReference type="EMBL" id="AAZO01007503">
    <property type="status" value="NOT_ANNOTATED_CDS"/>
    <property type="molecule type" value="Genomic_DNA"/>
</dbReference>
<dbReference type="InterPro" id="IPR000228">
    <property type="entry name" value="RNA3'_term_phos_cyc"/>
</dbReference>
<dbReference type="GO" id="GO:0000479">
    <property type="term" value="P:endonucleolytic cleavage of tricistronic rRNA transcript (SSU-rRNA, 5.8S rRNA, LSU-rRNA)"/>
    <property type="evidence" value="ECO:0007669"/>
    <property type="project" value="TreeGrafter"/>
</dbReference>
<evidence type="ECO:0000256" key="1">
    <source>
        <dbReference type="ARBA" id="ARBA00004604"/>
    </source>
</evidence>
<dbReference type="FunCoup" id="E0W412">
    <property type="interactions" value="1263"/>
</dbReference>
<dbReference type="Gene3D" id="3.30.360.20">
    <property type="entry name" value="RNA 3'-terminal phosphate cyclase, insert domain"/>
    <property type="match status" value="1"/>
</dbReference>
<evidence type="ECO:0000256" key="4">
    <source>
        <dbReference type="ARBA" id="ARBA00023242"/>
    </source>
</evidence>
<dbReference type="SUPFAM" id="SSF55205">
    <property type="entry name" value="EPT/RTPC-like"/>
    <property type="match status" value="1"/>
</dbReference>
<dbReference type="RefSeq" id="XP_002433106.1">
    <property type="nucleotide sequence ID" value="XM_002433061.1"/>
</dbReference>
<dbReference type="OMA" id="YTDQNKG"/>
<dbReference type="GO" id="GO:0003963">
    <property type="term" value="F:RNA-3'-phosphate cyclase activity"/>
    <property type="evidence" value="ECO:0007669"/>
    <property type="project" value="UniProtKB-EC"/>
</dbReference>
<dbReference type="InterPro" id="IPR013791">
    <property type="entry name" value="RNA3'-term_phos_cycl_insert"/>
</dbReference>
<evidence type="ECO:0000313" key="7">
    <source>
        <dbReference type="EMBL" id="EEB20368.1"/>
    </source>
</evidence>
<dbReference type="InParanoid" id="E0W412"/>
<dbReference type="EnsemblMetazoa" id="PHUM613900-RA">
    <property type="protein sequence ID" value="PHUM613900-PA"/>
    <property type="gene ID" value="PHUM613900"/>
</dbReference>
<accession>E0W412</accession>
<dbReference type="eggNOG" id="KOG3980">
    <property type="taxonomic scope" value="Eukaryota"/>
</dbReference>
<dbReference type="InterPro" id="IPR013792">
    <property type="entry name" value="RNA3'P_cycl/enolpyr_Trfase_a/b"/>
</dbReference>
<dbReference type="InterPro" id="IPR020719">
    <property type="entry name" value="RNA3'_term_phos_cycl-like_CS"/>
</dbReference>
<dbReference type="NCBIfam" id="TIGR03400">
    <property type="entry name" value="18S_RNA_Rcl1p"/>
    <property type="match status" value="1"/>
</dbReference>
<dbReference type="PROSITE" id="PS01287">
    <property type="entry name" value="RTC"/>
    <property type="match status" value="1"/>
</dbReference>
<sequence>MSVVAKKESCLIYRGSNGFRMRLILSVLSGRPVKINDIRCMDDFPGLREYEVNLIRLLDKITNGTTVELNYTGTSVYFQPGLLQGGFVTHECCKLRAISYYLEVLIALAPFCKKPLHCVLYGVTNAQNEVSVDSMITGLIPILKRFLVVDDGLSLKVVKRGMAPEGGGQVEFRCPTRKSLKPIQVLDAGKVKRIRGVVYAVRVSPTFANRIVERAKSVLLHYLPDVYINTDHCKGDKSGKSPGFGVSLTAETTTGVFYTCDNHSNIPSPDIEPSVPEDLGIHAANLLLEEIYRGGCVSSSYQSLVALWMSLTQKDISKFLIGPLSPYMIKFLQHIQDFFGLTFKLDAKEKDDDDDDDEELNQGAKKVLITCLGIGYSNLSKRTL</sequence>
<protein>
    <submittedName>
        <fullName evidence="7 8">RNA 3' terminal phosphate cyclase, putative</fullName>
        <ecNumber evidence="7">6.5.1.4</ecNumber>
    </submittedName>
</protein>
<reference evidence="8" key="3">
    <citation type="submission" date="2020-05" db="UniProtKB">
        <authorList>
            <consortium name="EnsemblMetazoa"/>
        </authorList>
    </citation>
    <scope>IDENTIFICATION</scope>
    <source>
        <strain evidence="8">USDA</strain>
    </source>
</reference>
<dbReference type="KEGG" id="phu:Phum_PHUM613900"/>
<evidence type="ECO:0000259" key="5">
    <source>
        <dbReference type="Pfam" id="PF01137"/>
    </source>
</evidence>
<dbReference type="GO" id="GO:0005730">
    <property type="term" value="C:nucleolus"/>
    <property type="evidence" value="ECO:0007669"/>
    <property type="project" value="UniProtKB-SubCell"/>
</dbReference>
<dbReference type="PIRSF" id="PIRSF005378">
    <property type="entry name" value="RNA3'_term_phos_cycl_euk"/>
    <property type="match status" value="1"/>
</dbReference>
<dbReference type="Gene3D" id="3.65.10.20">
    <property type="entry name" value="RNA 3'-terminal phosphate cyclase domain"/>
    <property type="match status" value="1"/>
</dbReference>
<dbReference type="STRING" id="121224.E0W412"/>
<dbReference type="EMBL" id="DS235886">
    <property type="protein sequence ID" value="EEB20368.1"/>
    <property type="molecule type" value="Genomic_DNA"/>
</dbReference>
<dbReference type="CTD" id="8239767"/>